<keyword evidence="3" id="KW-1185">Reference proteome</keyword>
<protein>
    <submittedName>
        <fullName evidence="2">Pyridoxamine 5'-phosphate oxidase family protein</fullName>
    </submittedName>
</protein>
<proteinExistence type="predicted"/>
<dbReference type="PANTHER" id="PTHR42815">
    <property type="entry name" value="FAD-BINDING, PUTATIVE (AFU_ORTHOLOGUE AFUA_6G07600)-RELATED"/>
    <property type="match status" value="1"/>
</dbReference>
<gene>
    <name evidence="2" type="ORF">LHA26_02805</name>
</gene>
<organism evidence="2 3">
    <name type="scientific">Sphingomonas morindae</name>
    <dbReference type="NCBI Taxonomy" id="1541170"/>
    <lineage>
        <taxon>Bacteria</taxon>
        <taxon>Pseudomonadati</taxon>
        <taxon>Pseudomonadota</taxon>
        <taxon>Alphaproteobacteria</taxon>
        <taxon>Sphingomonadales</taxon>
        <taxon>Sphingomonadaceae</taxon>
        <taxon>Sphingomonas</taxon>
    </lineage>
</organism>
<dbReference type="PANTHER" id="PTHR42815:SF2">
    <property type="entry name" value="FAD-BINDING, PUTATIVE (AFU_ORTHOLOGUE AFUA_6G07600)-RELATED"/>
    <property type="match status" value="1"/>
</dbReference>
<evidence type="ECO:0000259" key="1">
    <source>
        <dbReference type="Pfam" id="PF01243"/>
    </source>
</evidence>
<feature type="domain" description="Pyridoxamine 5'-phosphate oxidase N-terminal" evidence="1">
    <location>
        <begin position="40"/>
        <end position="127"/>
    </location>
</feature>
<dbReference type="RefSeq" id="WP_252167236.1">
    <property type="nucleotide sequence ID" value="NZ_CP084930.1"/>
</dbReference>
<dbReference type="Gene3D" id="2.30.110.10">
    <property type="entry name" value="Electron Transport, Fmn-binding Protein, Chain A"/>
    <property type="match status" value="1"/>
</dbReference>
<dbReference type="Pfam" id="PF01243">
    <property type="entry name" value="PNPOx_N"/>
    <property type="match status" value="1"/>
</dbReference>
<dbReference type="SUPFAM" id="SSF50475">
    <property type="entry name" value="FMN-binding split barrel"/>
    <property type="match status" value="1"/>
</dbReference>
<reference evidence="2" key="1">
    <citation type="journal article" date="2022" name="Toxins">
        <title>Genomic Analysis of Sphingopyxis sp. USTB-05 for Biodegrading Cyanobacterial Hepatotoxins.</title>
        <authorList>
            <person name="Liu C."/>
            <person name="Xu Q."/>
            <person name="Zhao Z."/>
            <person name="Zhang H."/>
            <person name="Liu X."/>
            <person name="Yin C."/>
            <person name="Liu Y."/>
            <person name="Yan H."/>
        </authorList>
    </citation>
    <scope>NUCLEOTIDE SEQUENCE</scope>
    <source>
        <strain evidence="2">NBD5</strain>
    </source>
</reference>
<dbReference type="Proteomes" id="UP001056937">
    <property type="component" value="Chromosome 1"/>
</dbReference>
<evidence type="ECO:0000313" key="2">
    <source>
        <dbReference type="EMBL" id="USI73427.1"/>
    </source>
</evidence>
<name>A0ABY4X927_9SPHN</name>
<sequence>MAHGFLETLASPAIEAARAANGSADLWRDAKGARRFDRFTEAEAGFLAERDSFYMASVAENGWPYVQHRGGPPGFLRLLDDRTLGFADFSGNRQYLSLGNITADDRVALILMDYAARRRLKILARAQSRDCAGDPDLGARLAVPGYKARVERAILLRLEAFDWNCPQHITPRFTAEQVAAAVAPLHARIAALERENAALRPHARG</sequence>
<dbReference type="InterPro" id="IPR012349">
    <property type="entry name" value="Split_barrel_FMN-bd"/>
</dbReference>
<dbReference type="InterPro" id="IPR011576">
    <property type="entry name" value="Pyridox_Oxase_N"/>
</dbReference>
<evidence type="ECO:0000313" key="3">
    <source>
        <dbReference type="Proteomes" id="UP001056937"/>
    </source>
</evidence>
<dbReference type="EMBL" id="CP084930">
    <property type="protein sequence ID" value="USI73427.1"/>
    <property type="molecule type" value="Genomic_DNA"/>
</dbReference>
<accession>A0ABY4X927</accession>